<dbReference type="PANTHER" id="PTHR30043">
    <property type="entry name" value="PHOSPHONATES TRANSPORT SYSTEM PERMEASE PROTEIN"/>
    <property type="match status" value="1"/>
</dbReference>
<dbReference type="InterPro" id="IPR005769">
    <property type="entry name" value="PhnE/PtxC"/>
</dbReference>
<dbReference type="PANTHER" id="PTHR30043:SF1">
    <property type="entry name" value="ABC TRANSPORT SYSTEM PERMEASE PROTEIN P69"/>
    <property type="match status" value="1"/>
</dbReference>
<evidence type="ECO:0000313" key="9">
    <source>
        <dbReference type="EMBL" id="OEF99585.1"/>
    </source>
</evidence>
<dbReference type="PROSITE" id="PS50928">
    <property type="entry name" value="ABC_TM1"/>
    <property type="match status" value="1"/>
</dbReference>
<accession>A0A1D2YVD7</accession>
<evidence type="ECO:0000256" key="2">
    <source>
        <dbReference type="ARBA" id="ARBA00022448"/>
    </source>
</evidence>
<evidence type="ECO:0000256" key="7">
    <source>
        <dbReference type="RuleBase" id="RU363032"/>
    </source>
</evidence>
<keyword evidence="10" id="KW-1185">Reference proteome</keyword>
<dbReference type="CDD" id="cd06261">
    <property type="entry name" value="TM_PBP2"/>
    <property type="match status" value="1"/>
</dbReference>
<dbReference type="OrthoDB" id="8557224at2"/>
<dbReference type="GO" id="GO:0005886">
    <property type="term" value="C:plasma membrane"/>
    <property type="evidence" value="ECO:0007669"/>
    <property type="project" value="UniProtKB-SubCell"/>
</dbReference>
<comment type="subcellular location">
    <subcellularLocation>
        <location evidence="1 7">Cell membrane</location>
        <topology evidence="1 7">Multi-pass membrane protein</topology>
    </subcellularLocation>
</comment>
<feature type="transmembrane region" description="Helical" evidence="7">
    <location>
        <begin position="64"/>
        <end position="85"/>
    </location>
</feature>
<dbReference type="GO" id="GO:0015416">
    <property type="term" value="F:ABC-type phosphonate transporter activity"/>
    <property type="evidence" value="ECO:0007669"/>
    <property type="project" value="InterPro"/>
</dbReference>
<dbReference type="Proteomes" id="UP000243739">
    <property type="component" value="Unassembled WGS sequence"/>
</dbReference>
<dbReference type="SUPFAM" id="SSF161098">
    <property type="entry name" value="MetI-like"/>
    <property type="match status" value="1"/>
</dbReference>
<sequence>MSWRTFVYFLLIIVAIFFSIKDAQLNFIDIKDISNTIEFLGQLWPFDYSMIGHAISETLITMEIAFLGTFFGLIIAFPLAFLAAINTSPNLVIYNGIRTVLTFLRSIPELVLALIFVPTFGLTPLTVIIAIFIHNIAVLGKLISELIESVDPGPQEAVASTGARKILLALYGVVPQIIPNVLSHYFYRFEVGIRSSILFGAIGAGGIGDVLFLHFKTFQYSAAAVDVLIIMLIILIVDYIGVYLRSRVI</sequence>
<dbReference type="InterPro" id="IPR000515">
    <property type="entry name" value="MetI-like"/>
</dbReference>
<dbReference type="NCBIfam" id="TIGR01097">
    <property type="entry name" value="PhnE"/>
    <property type="match status" value="1"/>
</dbReference>
<feature type="transmembrane region" description="Helical" evidence="7">
    <location>
        <begin position="197"/>
        <end position="215"/>
    </location>
</feature>
<dbReference type="InterPro" id="IPR035906">
    <property type="entry name" value="MetI-like_sf"/>
</dbReference>
<gene>
    <name evidence="9" type="ORF">BHF71_08450</name>
</gene>
<dbReference type="EMBL" id="MIJF01000019">
    <property type="protein sequence ID" value="OEF99585.1"/>
    <property type="molecule type" value="Genomic_DNA"/>
</dbReference>
<keyword evidence="3" id="KW-1003">Cell membrane</keyword>
<evidence type="ECO:0000256" key="5">
    <source>
        <dbReference type="ARBA" id="ARBA00022989"/>
    </source>
</evidence>
<reference evidence="9 10" key="1">
    <citation type="submission" date="2016-09" db="EMBL/GenBank/DDBJ databases">
        <title>Draft genome sequence for the type strain of Vulcanibacillus modesticaldus BR, a strictly anaerobic, moderately thermophilic, and nitrate-reducing bacterium from deep sea-hydrothermal vents of the Mid-Atlantic Ridge.</title>
        <authorList>
            <person name="Abin C.A."/>
            <person name="Hollibaugh J.T."/>
        </authorList>
    </citation>
    <scope>NUCLEOTIDE SEQUENCE [LARGE SCALE GENOMIC DNA]</scope>
    <source>
        <strain evidence="9 10">BR</strain>
    </source>
</reference>
<evidence type="ECO:0000313" key="10">
    <source>
        <dbReference type="Proteomes" id="UP000243739"/>
    </source>
</evidence>
<keyword evidence="2 7" id="KW-0813">Transport</keyword>
<protein>
    <submittedName>
        <fullName evidence="9">Phosphonate ABC transporter, permease protein PhnE</fullName>
    </submittedName>
</protein>
<organism evidence="9 10">
    <name type="scientific">Vulcanibacillus modesticaldus</name>
    <dbReference type="NCBI Taxonomy" id="337097"/>
    <lineage>
        <taxon>Bacteria</taxon>
        <taxon>Bacillati</taxon>
        <taxon>Bacillota</taxon>
        <taxon>Bacilli</taxon>
        <taxon>Bacillales</taxon>
        <taxon>Bacillaceae</taxon>
        <taxon>Vulcanibacillus</taxon>
    </lineage>
</organism>
<evidence type="ECO:0000256" key="6">
    <source>
        <dbReference type="ARBA" id="ARBA00023136"/>
    </source>
</evidence>
<feature type="transmembrane region" description="Helical" evidence="7">
    <location>
        <begin position="221"/>
        <end position="244"/>
    </location>
</feature>
<comment type="similarity">
    <text evidence="7">Belongs to the binding-protein-dependent transport system permease family.</text>
</comment>
<keyword evidence="6 7" id="KW-0472">Membrane</keyword>
<feature type="transmembrane region" description="Helical" evidence="7">
    <location>
        <begin position="110"/>
        <end position="133"/>
    </location>
</feature>
<evidence type="ECO:0000256" key="1">
    <source>
        <dbReference type="ARBA" id="ARBA00004651"/>
    </source>
</evidence>
<keyword evidence="5 7" id="KW-1133">Transmembrane helix</keyword>
<feature type="domain" description="ABC transmembrane type-1" evidence="8">
    <location>
        <begin position="58"/>
        <end position="241"/>
    </location>
</feature>
<keyword evidence="4 7" id="KW-0812">Transmembrane</keyword>
<dbReference type="AlphaFoldDB" id="A0A1D2YVD7"/>
<dbReference type="Gene3D" id="1.10.3720.10">
    <property type="entry name" value="MetI-like"/>
    <property type="match status" value="1"/>
</dbReference>
<comment type="caution">
    <text evidence="9">The sequence shown here is derived from an EMBL/GenBank/DDBJ whole genome shotgun (WGS) entry which is preliminary data.</text>
</comment>
<evidence type="ECO:0000256" key="3">
    <source>
        <dbReference type="ARBA" id="ARBA00022475"/>
    </source>
</evidence>
<dbReference type="RefSeq" id="WP_069656578.1">
    <property type="nucleotide sequence ID" value="NZ_MIJF01000019.1"/>
</dbReference>
<dbReference type="Pfam" id="PF00528">
    <property type="entry name" value="BPD_transp_1"/>
    <property type="match status" value="1"/>
</dbReference>
<evidence type="ECO:0000256" key="4">
    <source>
        <dbReference type="ARBA" id="ARBA00022692"/>
    </source>
</evidence>
<evidence type="ECO:0000259" key="8">
    <source>
        <dbReference type="PROSITE" id="PS50928"/>
    </source>
</evidence>
<feature type="transmembrane region" description="Helical" evidence="7">
    <location>
        <begin position="6"/>
        <end position="23"/>
    </location>
</feature>
<name>A0A1D2YVD7_9BACI</name>
<proteinExistence type="inferred from homology"/>
<dbReference type="STRING" id="337097.BHF71_08450"/>